<accession>A0ABS2TRB6</accession>
<dbReference type="InterPro" id="IPR029058">
    <property type="entry name" value="AB_hydrolase_fold"/>
</dbReference>
<organism evidence="2 3">
    <name type="scientific">Actinacidiphila acididurans</name>
    <dbReference type="NCBI Taxonomy" id="2784346"/>
    <lineage>
        <taxon>Bacteria</taxon>
        <taxon>Bacillati</taxon>
        <taxon>Actinomycetota</taxon>
        <taxon>Actinomycetes</taxon>
        <taxon>Kitasatosporales</taxon>
        <taxon>Streptomycetaceae</taxon>
        <taxon>Actinacidiphila</taxon>
    </lineage>
</organism>
<keyword evidence="1" id="KW-0472">Membrane</keyword>
<gene>
    <name evidence="2" type="ORF">ITX44_08135</name>
</gene>
<evidence type="ECO:0000256" key="1">
    <source>
        <dbReference type="SAM" id="Phobius"/>
    </source>
</evidence>
<name>A0ABS2TRB6_9ACTN</name>
<feature type="transmembrane region" description="Helical" evidence="1">
    <location>
        <begin position="49"/>
        <end position="72"/>
    </location>
</feature>
<dbReference type="EMBL" id="JADKYB010000004">
    <property type="protein sequence ID" value="MBM9504503.1"/>
    <property type="molecule type" value="Genomic_DNA"/>
</dbReference>
<evidence type="ECO:0000313" key="2">
    <source>
        <dbReference type="EMBL" id="MBM9504503.1"/>
    </source>
</evidence>
<dbReference type="SUPFAM" id="SSF53474">
    <property type="entry name" value="alpha/beta-Hydrolases"/>
    <property type="match status" value="1"/>
</dbReference>
<comment type="caution">
    <text evidence="2">The sequence shown here is derived from an EMBL/GenBank/DDBJ whole genome shotgun (WGS) entry which is preliminary data.</text>
</comment>
<protein>
    <recommendedName>
        <fullName evidence="4">Alpha/beta hydrolase family protein</fullName>
    </recommendedName>
</protein>
<keyword evidence="1" id="KW-0812">Transmembrane</keyword>
<dbReference type="RefSeq" id="WP_205356390.1">
    <property type="nucleotide sequence ID" value="NZ_JADKYB010000004.1"/>
</dbReference>
<proteinExistence type="predicted"/>
<sequence>MIIDPSEPGRFSALLTRYRPALAAAGGLAGLLIGVYSDQARSMIGWTGSHVLAGGTLVALAAVAVFSLAWWARGRLERSRARGRAIVARSFDIHPDDFDDDLPSDHAVIGRELRYLERRTSSSHLVVLLHGLGLDASDFRPFMNAAPQHTVGITTFGHNTAEATDGRYRAIGLATHADLISGAINNLSRQYPHKKITLVGFSVGADMLFRLAELWTDHPDRRPPISSALLLDPNINHSTMIITGRMARLNPDEPLAELLRVAHTPSSLIEFQNICEYLHKISEKDLDQIRRYAADLWEYWEPDGRYDLFVRRLERLQSVCRGGLRVLFSTHFEHHFNDVMSLARQRGLRQVFDLRRVDHFELLRETFLTHEVDTLLRR</sequence>
<feature type="transmembrane region" description="Helical" evidence="1">
    <location>
        <begin position="21"/>
        <end position="37"/>
    </location>
</feature>
<keyword evidence="3" id="KW-1185">Reference proteome</keyword>
<keyword evidence="1" id="KW-1133">Transmembrane helix</keyword>
<evidence type="ECO:0000313" key="3">
    <source>
        <dbReference type="Proteomes" id="UP000749040"/>
    </source>
</evidence>
<evidence type="ECO:0008006" key="4">
    <source>
        <dbReference type="Google" id="ProtNLM"/>
    </source>
</evidence>
<dbReference type="Proteomes" id="UP000749040">
    <property type="component" value="Unassembled WGS sequence"/>
</dbReference>
<reference evidence="2 3" key="1">
    <citation type="submission" date="2021-01" db="EMBL/GenBank/DDBJ databases">
        <title>Streptomyces acididurans sp. nov., isolated from a peat swamp forest soil.</title>
        <authorList>
            <person name="Chantavorakit T."/>
            <person name="Duangmal K."/>
        </authorList>
    </citation>
    <scope>NUCLEOTIDE SEQUENCE [LARGE SCALE GENOMIC DNA]</scope>
    <source>
        <strain evidence="2 3">KK5PA1</strain>
    </source>
</reference>
<dbReference type="Gene3D" id="3.40.50.1820">
    <property type="entry name" value="alpha/beta hydrolase"/>
    <property type="match status" value="1"/>
</dbReference>